<feature type="domain" description="Acyltransferase 3" evidence="2">
    <location>
        <begin position="21"/>
        <end position="320"/>
    </location>
</feature>
<feature type="transmembrane region" description="Helical" evidence="1">
    <location>
        <begin position="84"/>
        <end position="103"/>
    </location>
</feature>
<feature type="transmembrane region" description="Helical" evidence="1">
    <location>
        <begin position="302"/>
        <end position="322"/>
    </location>
</feature>
<evidence type="ECO:0000313" key="5">
    <source>
        <dbReference type="Proteomes" id="UP001519363"/>
    </source>
</evidence>
<dbReference type="EMBL" id="JAGIOO010000001">
    <property type="protein sequence ID" value="MBP2478376.1"/>
    <property type="molecule type" value="Genomic_DNA"/>
</dbReference>
<dbReference type="InterPro" id="IPR002656">
    <property type="entry name" value="Acyl_transf_3_dom"/>
</dbReference>
<evidence type="ECO:0000256" key="1">
    <source>
        <dbReference type="SAM" id="Phobius"/>
    </source>
</evidence>
<dbReference type="InterPro" id="IPR050879">
    <property type="entry name" value="Acyltransferase_3"/>
</dbReference>
<keyword evidence="1" id="KW-1133">Transmembrane helix</keyword>
<protein>
    <submittedName>
        <fullName evidence="4">Peptidoglycan/LPS O-acetylase OafA/YrhL</fullName>
    </submittedName>
</protein>
<proteinExistence type="predicted"/>
<feature type="transmembrane region" description="Helical" evidence="1">
    <location>
        <begin position="181"/>
        <end position="203"/>
    </location>
</feature>
<dbReference type="PANTHER" id="PTHR23028:SF53">
    <property type="entry name" value="ACYL_TRANSF_3 DOMAIN-CONTAINING PROTEIN"/>
    <property type="match status" value="1"/>
</dbReference>
<feature type="transmembrane region" description="Helical" evidence="1">
    <location>
        <begin position="209"/>
        <end position="229"/>
    </location>
</feature>
<gene>
    <name evidence="4" type="ORF">JOF53_007248</name>
</gene>
<evidence type="ECO:0000259" key="3">
    <source>
        <dbReference type="Pfam" id="PF19040"/>
    </source>
</evidence>
<feature type="transmembrane region" description="Helical" evidence="1">
    <location>
        <begin position="334"/>
        <end position="352"/>
    </location>
</feature>
<feature type="transmembrane region" description="Helical" evidence="1">
    <location>
        <begin position="147"/>
        <end position="169"/>
    </location>
</feature>
<feature type="transmembrane region" description="Helical" evidence="1">
    <location>
        <begin position="46"/>
        <end position="63"/>
    </location>
</feature>
<accession>A0ABS5AP89</accession>
<dbReference type="InterPro" id="IPR043968">
    <property type="entry name" value="SGNH"/>
</dbReference>
<dbReference type="Proteomes" id="UP001519363">
    <property type="component" value="Unassembled WGS sequence"/>
</dbReference>
<keyword evidence="5" id="KW-1185">Reference proteome</keyword>
<feature type="transmembrane region" description="Helical" evidence="1">
    <location>
        <begin position="269"/>
        <end position="290"/>
    </location>
</feature>
<dbReference type="PANTHER" id="PTHR23028">
    <property type="entry name" value="ACETYLTRANSFERASE"/>
    <property type="match status" value="1"/>
</dbReference>
<keyword evidence="1" id="KW-0812">Transmembrane</keyword>
<dbReference type="Pfam" id="PF19040">
    <property type="entry name" value="SGNH"/>
    <property type="match status" value="1"/>
</dbReference>
<dbReference type="RefSeq" id="WP_249044409.1">
    <property type="nucleotide sequence ID" value="NZ_JAGIOO010000001.1"/>
</dbReference>
<feature type="domain" description="SGNH" evidence="3">
    <location>
        <begin position="439"/>
        <end position="660"/>
    </location>
</feature>
<evidence type="ECO:0000313" key="4">
    <source>
        <dbReference type="EMBL" id="MBP2478376.1"/>
    </source>
</evidence>
<sequence>MPTDTTALAPPQTPARVHRPELQGLRAVAVGLVVVYHVWLNRVSGGVDVFFLVSGFLVTGQLVRAVERGGIRYREQWRRTALRLLPSAAVVLAVTAVAAMVVLPQERWFQTIREVVASGLFLENWQLVADSADYFAQNNMASVTQHFWSLSIQGQFYLVWPLLIGLLALVAAQNGRRLRPYLAGALAVLGGASLLYSVVLTAADQPFAYFHSLTRVWEFALGGLLALGINRVVVGRGARIVLGWAGVLGLLSCGLVFNVGSVFPGYAALWPTLSAALVLLAGATGSAHGVDRWLGSRPLTRLGDLSYALYLWHWPVLVLFLVHRGEAEVGLGDGIGVIAVSLLLAQLTHWLVETPLRRSAAGMVRVLAFTLAPVLALTAGWQLAAWHAANPSARAGDVDHPGALAHAPGFQYQGRPDAELYPPRIALAQDWATLTDLDCTRSARNGELEMCVLNPEAEPVKRLVVVGDSHMQQYLAAVKPLARKNNWQVTAMIKGLCPFSEESETLPGDQGCADYNAAAAEEIVQRRPDAVLTLASRDVRAGLSETTPAGFVRQWQRLAEHDIKVLAVRDNPRYGHSPALCAYDHGPASGACAVPRAELYAPEPPYRLQPDVPTTVTFLDFSDYFCGPDLCMPSVGNVLVYLDDNHTTAAFMSTLAPALEAEVQRVLG</sequence>
<evidence type="ECO:0000259" key="2">
    <source>
        <dbReference type="Pfam" id="PF01757"/>
    </source>
</evidence>
<dbReference type="Pfam" id="PF01757">
    <property type="entry name" value="Acyl_transf_3"/>
    <property type="match status" value="1"/>
</dbReference>
<keyword evidence="1" id="KW-0472">Membrane</keyword>
<name>A0ABS5AP89_9PSEU</name>
<reference evidence="4 5" key="1">
    <citation type="submission" date="2021-03" db="EMBL/GenBank/DDBJ databases">
        <title>Sequencing the genomes of 1000 actinobacteria strains.</title>
        <authorList>
            <person name="Klenk H.-P."/>
        </authorList>
    </citation>
    <scope>NUCLEOTIDE SEQUENCE [LARGE SCALE GENOMIC DNA]</scope>
    <source>
        <strain evidence="4 5">DSM 44580</strain>
    </source>
</reference>
<organism evidence="4 5">
    <name type="scientific">Crossiella equi</name>
    <dbReference type="NCBI Taxonomy" id="130796"/>
    <lineage>
        <taxon>Bacteria</taxon>
        <taxon>Bacillati</taxon>
        <taxon>Actinomycetota</taxon>
        <taxon>Actinomycetes</taxon>
        <taxon>Pseudonocardiales</taxon>
        <taxon>Pseudonocardiaceae</taxon>
        <taxon>Crossiella</taxon>
    </lineage>
</organism>
<feature type="transmembrane region" description="Helical" evidence="1">
    <location>
        <begin position="364"/>
        <end position="384"/>
    </location>
</feature>
<feature type="transmembrane region" description="Helical" evidence="1">
    <location>
        <begin position="241"/>
        <end position="263"/>
    </location>
</feature>
<comment type="caution">
    <text evidence="4">The sequence shown here is derived from an EMBL/GenBank/DDBJ whole genome shotgun (WGS) entry which is preliminary data.</text>
</comment>